<name>A9KK68_LACP7</name>
<dbReference type="KEGG" id="cpy:Cphy_2279"/>
<feature type="transmembrane region" description="Helical" evidence="1">
    <location>
        <begin position="107"/>
        <end position="133"/>
    </location>
</feature>
<feature type="transmembrane region" description="Helical" evidence="1">
    <location>
        <begin position="69"/>
        <end position="95"/>
    </location>
</feature>
<gene>
    <name evidence="2" type="ordered locus">Cphy_2279</name>
</gene>
<dbReference type="HOGENOM" id="CLU_118978_0_0_9"/>
<dbReference type="AlphaFoldDB" id="A9KK68"/>
<keyword evidence="3" id="KW-1185">Reference proteome</keyword>
<accession>A9KK68</accession>
<keyword evidence="1" id="KW-1133">Transmembrane helix</keyword>
<evidence type="ECO:0000256" key="1">
    <source>
        <dbReference type="SAM" id="Phobius"/>
    </source>
</evidence>
<dbReference type="STRING" id="357809.Cphy_2279"/>
<dbReference type="eggNOG" id="ENOG5030PZZ">
    <property type="taxonomic scope" value="Bacteria"/>
</dbReference>
<feature type="transmembrane region" description="Helical" evidence="1">
    <location>
        <begin position="12"/>
        <end position="32"/>
    </location>
</feature>
<proteinExistence type="predicted"/>
<dbReference type="OrthoDB" id="1631895at2"/>
<dbReference type="Gene3D" id="1.10.1760.20">
    <property type="match status" value="1"/>
</dbReference>
<protein>
    <recommendedName>
        <fullName evidence="4">Niacin transporter NiaX</fullName>
    </recommendedName>
</protein>
<evidence type="ECO:0000313" key="2">
    <source>
        <dbReference type="EMBL" id="ABX42640.1"/>
    </source>
</evidence>
<dbReference type="Proteomes" id="UP000000370">
    <property type="component" value="Chromosome"/>
</dbReference>
<evidence type="ECO:0008006" key="4">
    <source>
        <dbReference type="Google" id="ProtNLM"/>
    </source>
</evidence>
<feature type="transmembrane region" description="Helical" evidence="1">
    <location>
        <begin position="145"/>
        <end position="172"/>
    </location>
</feature>
<keyword evidence="1" id="KW-0812">Transmembrane</keyword>
<reference evidence="3" key="1">
    <citation type="submission" date="2007-11" db="EMBL/GenBank/DDBJ databases">
        <title>Complete genome sequence of Clostridium phytofermentans ISDg.</title>
        <authorList>
            <person name="Leschine S.B."/>
            <person name="Warnick T.A."/>
            <person name="Blanchard J.L."/>
            <person name="Schnell D.J."/>
            <person name="Petit E.L."/>
            <person name="LaTouf W.G."/>
            <person name="Copeland A."/>
            <person name="Lucas S."/>
            <person name="Lapidus A."/>
            <person name="Barry K."/>
            <person name="Glavina del Rio T."/>
            <person name="Dalin E."/>
            <person name="Tice H."/>
            <person name="Pitluck S."/>
            <person name="Kiss H."/>
            <person name="Brettin T."/>
            <person name="Bruce D."/>
            <person name="Detter J.C."/>
            <person name="Han C."/>
            <person name="Kuske C."/>
            <person name="Schmutz J."/>
            <person name="Larimer F."/>
            <person name="Land M."/>
            <person name="Hauser L."/>
            <person name="Kyrpides N."/>
            <person name="Kim E.A."/>
            <person name="Richardson P."/>
        </authorList>
    </citation>
    <scope>NUCLEOTIDE SEQUENCE [LARGE SCALE GENOMIC DNA]</scope>
    <source>
        <strain evidence="3">ATCC 700394 / DSM 18823 / ISDg</strain>
    </source>
</reference>
<keyword evidence="1" id="KW-0472">Membrane</keyword>
<organism evidence="2 3">
    <name type="scientific">Lachnoclostridium phytofermentans (strain ATCC 700394 / DSM 18823 / ISDg)</name>
    <name type="common">Clostridium phytofermentans</name>
    <dbReference type="NCBI Taxonomy" id="357809"/>
    <lineage>
        <taxon>Bacteria</taxon>
        <taxon>Bacillati</taxon>
        <taxon>Bacillota</taxon>
        <taxon>Clostridia</taxon>
        <taxon>Lachnospirales</taxon>
        <taxon>Lachnospiraceae</taxon>
    </lineage>
</organism>
<dbReference type="EMBL" id="CP000885">
    <property type="protein sequence ID" value="ABX42640.1"/>
    <property type="molecule type" value="Genomic_DNA"/>
</dbReference>
<dbReference type="RefSeq" id="WP_012200294.1">
    <property type="nucleotide sequence ID" value="NC_010001.1"/>
</dbReference>
<feature type="transmembrane region" description="Helical" evidence="1">
    <location>
        <begin position="44"/>
        <end position="63"/>
    </location>
</feature>
<sequence precursor="true">MKNSKTQTQTLTISALLCAIGIAIPLFAPKIVLEPASFTLASHVPIFIAMFISPIVAISVALITSMGFLFAGFPLIVVLRALTHLVFATIGAIILKNNSNILHKKSSTTLFAFLISVVHAVCEVIVVTFFYWGASVSDLYYEKGYLLSVIGLIGLGTIIHSMIDFSISVLVWKPIKKIISIPASAGVKVNS</sequence>
<evidence type="ECO:0000313" key="3">
    <source>
        <dbReference type="Proteomes" id="UP000000370"/>
    </source>
</evidence>